<feature type="binding site" evidence="7">
    <location>
        <position position="100"/>
    </location>
    <ligand>
        <name>Zn(2+)</name>
        <dbReference type="ChEBI" id="CHEBI:29105"/>
        <note>catalytic</note>
    </ligand>
</feature>
<feature type="domain" description="Peptidase M12A" evidence="10">
    <location>
        <begin position="12"/>
        <end position="138"/>
    </location>
</feature>
<evidence type="ECO:0000256" key="1">
    <source>
        <dbReference type="ARBA" id="ARBA00022670"/>
    </source>
</evidence>
<dbReference type="PANTHER" id="PTHR10127:SF780">
    <property type="entry name" value="METALLOENDOPEPTIDASE"/>
    <property type="match status" value="1"/>
</dbReference>
<dbReference type="GO" id="GO:0008270">
    <property type="term" value="F:zinc ion binding"/>
    <property type="evidence" value="ECO:0007669"/>
    <property type="project" value="UniProtKB-UniRule"/>
</dbReference>
<dbReference type="EC" id="3.4.24.-" evidence="8"/>
<keyword evidence="2 7" id="KW-0479">Metal-binding</keyword>
<keyword evidence="9" id="KW-1133">Transmembrane helix</keyword>
<evidence type="ECO:0000256" key="3">
    <source>
        <dbReference type="ARBA" id="ARBA00022801"/>
    </source>
</evidence>
<dbReference type="PANTHER" id="PTHR10127">
    <property type="entry name" value="DISCOIDIN, CUB, EGF, LAMININ , AND ZINC METALLOPROTEASE DOMAIN CONTAINING"/>
    <property type="match status" value="1"/>
</dbReference>
<feature type="transmembrane region" description="Helical" evidence="9">
    <location>
        <begin position="6"/>
        <end position="26"/>
    </location>
</feature>
<dbReference type="AlphaFoldDB" id="A0A0N5C9A0"/>
<dbReference type="InterPro" id="IPR024079">
    <property type="entry name" value="MetalloPept_cat_dom_sf"/>
</dbReference>
<accession>A0A0N5C9A0</accession>
<keyword evidence="3 7" id="KW-0378">Hydrolase</keyword>
<feature type="binding site" evidence="7">
    <location>
        <position position="110"/>
    </location>
    <ligand>
        <name>Zn(2+)</name>
        <dbReference type="ChEBI" id="CHEBI:29105"/>
        <note>catalytic</note>
    </ligand>
</feature>
<evidence type="ECO:0000256" key="4">
    <source>
        <dbReference type="ARBA" id="ARBA00022833"/>
    </source>
</evidence>
<name>A0A0N5C9A0_STREA</name>
<dbReference type="PRINTS" id="PR00480">
    <property type="entry name" value="ASTACIN"/>
</dbReference>
<reference evidence="12" key="1">
    <citation type="submission" date="2017-02" db="UniProtKB">
        <authorList>
            <consortium name="WormBaseParasite"/>
        </authorList>
    </citation>
    <scope>IDENTIFICATION</scope>
</reference>
<evidence type="ECO:0000256" key="2">
    <source>
        <dbReference type="ARBA" id="ARBA00022723"/>
    </source>
</evidence>
<dbReference type="Proteomes" id="UP000046392">
    <property type="component" value="Unplaced"/>
</dbReference>
<sequence length="138" mass="15909">MLIGVILIVIISFLLNYSEFPLLYYIENGVNAVMVRATLAELQAETCLTFKEIPGTIETKSGIIFYKGNGCYSQLGKQGIKTWQIVSLGDECMRIQKIQHEILHALGFFHEHSRIDRNEHLYIFPKNIRRGYRDDSQL</sequence>
<dbReference type="STRING" id="174720.A0A0N5C9A0"/>
<dbReference type="SUPFAM" id="SSF55486">
    <property type="entry name" value="Metalloproteases ('zincins'), catalytic domain"/>
    <property type="match status" value="1"/>
</dbReference>
<keyword evidence="5 7" id="KW-0482">Metalloprotease</keyword>
<evidence type="ECO:0000259" key="10">
    <source>
        <dbReference type="PROSITE" id="PS51864"/>
    </source>
</evidence>
<dbReference type="InterPro" id="IPR001506">
    <property type="entry name" value="Peptidase_M12A"/>
</dbReference>
<evidence type="ECO:0000256" key="6">
    <source>
        <dbReference type="ARBA" id="ARBA00023157"/>
    </source>
</evidence>
<evidence type="ECO:0000313" key="12">
    <source>
        <dbReference type="WBParaSite" id="SPAL_0001448300.1"/>
    </source>
</evidence>
<keyword evidence="9" id="KW-0472">Membrane</keyword>
<evidence type="ECO:0000256" key="7">
    <source>
        <dbReference type="PROSITE-ProRule" id="PRU01211"/>
    </source>
</evidence>
<dbReference type="Gene3D" id="3.40.390.10">
    <property type="entry name" value="Collagenase (Catalytic Domain)"/>
    <property type="match status" value="1"/>
</dbReference>
<proteinExistence type="predicted"/>
<dbReference type="PROSITE" id="PS51864">
    <property type="entry name" value="ASTACIN"/>
    <property type="match status" value="1"/>
</dbReference>
<keyword evidence="9" id="KW-0812">Transmembrane</keyword>
<dbReference type="GO" id="GO:0004222">
    <property type="term" value="F:metalloendopeptidase activity"/>
    <property type="evidence" value="ECO:0007669"/>
    <property type="project" value="UniProtKB-UniRule"/>
</dbReference>
<organism evidence="11 12">
    <name type="scientific">Strongyloides papillosus</name>
    <name type="common">Intestinal threadworm</name>
    <dbReference type="NCBI Taxonomy" id="174720"/>
    <lineage>
        <taxon>Eukaryota</taxon>
        <taxon>Metazoa</taxon>
        <taxon>Ecdysozoa</taxon>
        <taxon>Nematoda</taxon>
        <taxon>Chromadorea</taxon>
        <taxon>Rhabditida</taxon>
        <taxon>Tylenchina</taxon>
        <taxon>Panagrolaimomorpha</taxon>
        <taxon>Strongyloidoidea</taxon>
        <taxon>Strongyloididae</taxon>
        <taxon>Strongyloides</taxon>
    </lineage>
</organism>
<dbReference type="WBParaSite" id="SPAL_0001448300.1">
    <property type="protein sequence ID" value="SPAL_0001448300.1"/>
    <property type="gene ID" value="SPAL_0001448300"/>
</dbReference>
<dbReference type="Pfam" id="PF01400">
    <property type="entry name" value="Astacin"/>
    <property type="match status" value="1"/>
</dbReference>
<feature type="active site" evidence="7">
    <location>
        <position position="101"/>
    </location>
</feature>
<dbReference type="InterPro" id="IPR006026">
    <property type="entry name" value="Peptidase_Metallo"/>
</dbReference>
<keyword evidence="1 7" id="KW-0645">Protease</keyword>
<dbReference type="SMART" id="SM00235">
    <property type="entry name" value="ZnMc"/>
    <property type="match status" value="1"/>
</dbReference>
<keyword evidence="6" id="KW-1015">Disulfide bond</keyword>
<keyword evidence="4 7" id="KW-0862">Zinc</keyword>
<comment type="caution">
    <text evidence="7">Lacks conserved residue(s) required for the propagation of feature annotation.</text>
</comment>
<protein>
    <recommendedName>
        <fullName evidence="8">Metalloendopeptidase</fullName>
        <ecNumber evidence="8">3.4.24.-</ecNumber>
    </recommendedName>
</protein>
<dbReference type="GO" id="GO:0006508">
    <property type="term" value="P:proteolysis"/>
    <property type="evidence" value="ECO:0007669"/>
    <property type="project" value="UniProtKB-KW"/>
</dbReference>
<evidence type="ECO:0000256" key="9">
    <source>
        <dbReference type="SAM" id="Phobius"/>
    </source>
</evidence>
<keyword evidence="11" id="KW-1185">Reference proteome</keyword>
<evidence type="ECO:0000313" key="11">
    <source>
        <dbReference type="Proteomes" id="UP000046392"/>
    </source>
</evidence>
<comment type="cofactor">
    <cofactor evidence="7 8">
        <name>Zn(2+)</name>
        <dbReference type="ChEBI" id="CHEBI:29105"/>
    </cofactor>
    <text evidence="7 8">Binds 1 zinc ion per subunit.</text>
</comment>
<evidence type="ECO:0000256" key="5">
    <source>
        <dbReference type="ARBA" id="ARBA00023049"/>
    </source>
</evidence>
<feature type="binding site" evidence="7">
    <location>
        <position position="104"/>
    </location>
    <ligand>
        <name>Zn(2+)</name>
        <dbReference type="ChEBI" id="CHEBI:29105"/>
        <note>catalytic</note>
    </ligand>
</feature>
<evidence type="ECO:0000256" key="8">
    <source>
        <dbReference type="RuleBase" id="RU361183"/>
    </source>
</evidence>